<reference evidence="1" key="2">
    <citation type="submission" date="2023-05" db="EMBL/GenBank/DDBJ databases">
        <authorList>
            <consortium name="Lawrence Berkeley National Laboratory"/>
            <person name="Steindorff A."/>
            <person name="Hensen N."/>
            <person name="Bonometti L."/>
            <person name="Westerberg I."/>
            <person name="Brannstrom I.O."/>
            <person name="Guillou S."/>
            <person name="Cros-Aarteil S."/>
            <person name="Calhoun S."/>
            <person name="Haridas S."/>
            <person name="Kuo A."/>
            <person name="Mondo S."/>
            <person name="Pangilinan J."/>
            <person name="Riley R."/>
            <person name="Labutti K."/>
            <person name="Andreopoulos B."/>
            <person name="Lipzen A."/>
            <person name="Chen C."/>
            <person name="Yanf M."/>
            <person name="Daum C."/>
            <person name="Ng V."/>
            <person name="Clum A."/>
            <person name="Ohm R."/>
            <person name="Martin F."/>
            <person name="Silar P."/>
            <person name="Natvig D."/>
            <person name="Lalanne C."/>
            <person name="Gautier V."/>
            <person name="Ament-Velasquez S.L."/>
            <person name="Kruys A."/>
            <person name="Hutchinson M.I."/>
            <person name="Powell A.J."/>
            <person name="Barry K."/>
            <person name="Miller A.N."/>
            <person name="Grigoriev I.V."/>
            <person name="Debuchy R."/>
            <person name="Gladieux P."/>
            <person name="Thoren M.H."/>
            <person name="Johannesson H."/>
        </authorList>
    </citation>
    <scope>NUCLEOTIDE SEQUENCE</scope>
    <source>
        <strain evidence="1">CBS 103.79</strain>
    </source>
</reference>
<name>A0AAN6MB74_9PEZI</name>
<dbReference type="EMBL" id="MU856410">
    <property type="protein sequence ID" value="KAK3896768.1"/>
    <property type="molecule type" value="Genomic_DNA"/>
</dbReference>
<gene>
    <name evidence="1" type="ORF">C8A05DRAFT_39683</name>
</gene>
<protein>
    <submittedName>
        <fullName evidence="1">Uncharacterized protein</fullName>
    </submittedName>
</protein>
<reference evidence="1" key="1">
    <citation type="journal article" date="2023" name="Mol. Phylogenet. Evol.">
        <title>Genome-scale phylogeny and comparative genomics of the fungal order Sordariales.</title>
        <authorList>
            <person name="Hensen N."/>
            <person name="Bonometti L."/>
            <person name="Westerberg I."/>
            <person name="Brannstrom I.O."/>
            <person name="Guillou S."/>
            <person name="Cros-Aarteil S."/>
            <person name="Calhoun S."/>
            <person name="Haridas S."/>
            <person name="Kuo A."/>
            <person name="Mondo S."/>
            <person name="Pangilinan J."/>
            <person name="Riley R."/>
            <person name="LaButti K."/>
            <person name="Andreopoulos B."/>
            <person name="Lipzen A."/>
            <person name="Chen C."/>
            <person name="Yan M."/>
            <person name="Daum C."/>
            <person name="Ng V."/>
            <person name="Clum A."/>
            <person name="Steindorff A."/>
            <person name="Ohm R.A."/>
            <person name="Martin F."/>
            <person name="Silar P."/>
            <person name="Natvig D.O."/>
            <person name="Lalanne C."/>
            <person name="Gautier V."/>
            <person name="Ament-Velasquez S.L."/>
            <person name="Kruys A."/>
            <person name="Hutchinson M.I."/>
            <person name="Powell A.J."/>
            <person name="Barry K."/>
            <person name="Miller A.N."/>
            <person name="Grigoriev I.V."/>
            <person name="Debuchy R."/>
            <person name="Gladieux P."/>
            <person name="Hiltunen Thoren M."/>
            <person name="Johannesson H."/>
        </authorList>
    </citation>
    <scope>NUCLEOTIDE SEQUENCE</scope>
    <source>
        <strain evidence="1">CBS 103.79</strain>
    </source>
</reference>
<evidence type="ECO:0000313" key="2">
    <source>
        <dbReference type="Proteomes" id="UP001303889"/>
    </source>
</evidence>
<sequence>MVSIAAAQEPLVETPTCSKGDDDDNSLSHSAIWYPDMPPPGLALNESFLVAPDVYTSSYRPLFWSRFGVHGGMYLAALVKITISGATGRMDFSFPNPTVPDECRSFGRIADDGDDDETVEFPIDGPGGEIIDRVERYQELFATDAPGWLAREGDLIWLKIHTNRGWSCEVSSKPGSDETLMAEKEFLAAPGTLTTGFYGVRVY</sequence>
<dbReference type="AlphaFoldDB" id="A0AAN6MB74"/>
<accession>A0AAN6MB74</accession>
<organism evidence="1 2">
    <name type="scientific">Staphylotrichum tortipilum</name>
    <dbReference type="NCBI Taxonomy" id="2831512"/>
    <lineage>
        <taxon>Eukaryota</taxon>
        <taxon>Fungi</taxon>
        <taxon>Dikarya</taxon>
        <taxon>Ascomycota</taxon>
        <taxon>Pezizomycotina</taxon>
        <taxon>Sordariomycetes</taxon>
        <taxon>Sordariomycetidae</taxon>
        <taxon>Sordariales</taxon>
        <taxon>Chaetomiaceae</taxon>
        <taxon>Staphylotrichum</taxon>
    </lineage>
</organism>
<comment type="caution">
    <text evidence="1">The sequence shown here is derived from an EMBL/GenBank/DDBJ whole genome shotgun (WGS) entry which is preliminary data.</text>
</comment>
<evidence type="ECO:0000313" key="1">
    <source>
        <dbReference type="EMBL" id="KAK3896768.1"/>
    </source>
</evidence>
<proteinExistence type="predicted"/>
<dbReference type="Proteomes" id="UP001303889">
    <property type="component" value="Unassembled WGS sequence"/>
</dbReference>
<keyword evidence="2" id="KW-1185">Reference proteome</keyword>